<dbReference type="InterPro" id="IPR007712">
    <property type="entry name" value="RelE/ParE_toxin"/>
</dbReference>
<dbReference type="Pfam" id="PF05016">
    <property type="entry name" value="ParE_toxin"/>
    <property type="match status" value="1"/>
</dbReference>
<sequence length="88" mass="10612">MKYDLVYEKKAVKSLKKLDKGQQRMIAAWIEKNLVETDDPRRHGKALKGELKDYWRYRVGNYRLLADINDDEIKIIIVHIGHRREVYR</sequence>
<dbReference type="OrthoDB" id="9805098at2"/>
<dbReference type="SUPFAM" id="SSF143011">
    <property type="entry name" value="RelE-like"/>
    <property type="match status" value="1"/>
</dbReference>
<reference evidence="4" key="1">
    <citation type="submission" date="2016-10" db="EMBL/GenBank/DDBJ databases">
        <authorList>
            <person name="Varghese N."/>
            <person name="Submissions S."/>
        </authorList>
    </citation>
    <scope>NUCLEOTIDE SEQUENCE [LARGE SCALE GENOMIC DNA]</scope>
    <source>
        <strain evidence="4">DSM 25751</strain>
    </source>
</reference>
<dbReference type="AlphaFoldDB" id="A0A1H6WCV2"/>
<keyword evidence="4" id="KW-1185">Reference proteome</keyword>
<proteinExistence type="inferred from homology"/>
<accession>A0A1H6WCV2</accession>
<evidence type="ECO:0000256" key="2">
    <source>
        <dbReference type="ARBA" id="ARBA00022649"/>
    </source>
</evidence>
<dbReference type="Gene3D" id="3.30.2310.20">
    <property type="entry name" value="RelE-like"/>
    <property type="match status" value="1"/>
</dbReference>
<dbReference type="STRING" id="1130080.SAMN04488113_1943"/>
<dbReference type="PANTHER" id="PTHR35601">
    <property type="entry name" value="TOXIN RELE"/>
    <property type="match status" value="1"/>
</dbReference>
<evidence type="ECO:0000313" key="3">
    <source>
        <dbReference type="EMBL" id="SEJ10660.1"/>
    </source>
</evidence>
<organism evidence="3 4">
    <name type="scientific">Alkalibacterium gilvum</name>
    <dbReference type="NCBI Taxonomy" id="1130080"/>
    <lineage>
        <taxon>Bacteria</taxon>
        <taxon>Bacillati</taxon>
        <taxon>Bacillota</taxon>
        <taxon>Bacilli</taxon>
        <taxon>Lactobacillales</taxon>
        <taxon>Carnobacteriaceae</taxon>
        <taxon>Alkalibacterium</taxon>
    </lineage>
</organism>
<dbReference type="RefSeq" id="WP_087057137.1">
    <property type="nucleotide sequence ID" value="NZ_FNYW01000094.1"/>
</dbReference>
<evidence type="ECO:0000313" key="4">
    <source>
        <dbReference type="Proteomes" id="UP000198564"/>
    </source>
</evidence>
<dbReference type="EMBL" id="FNYW01000094">
    <property type="protein sequence ID" value="SEJ10660.1"/>
    <property type="molecule type" value="Genomic_DNA"/>
</dbReference>
<keyword evidence="2" id="KW-1277">Toxin-antitoxin system</keyword>
<dbReference type="InterPro" id="IPR035093">
    <property type="entry name" value="RelE/ParE_toxin_dom_sf"/>
</dbReference>
<protein>
    <submittedName>
        <fullName evidence="3">mRNA interferase RelE/StbE</fullName>
    </submittedName>
</protein>
<dbReference type="Proteomes" id="UP000198564">
    <property type="component" value="Unassembled WGS sequence"/>
</dbReference>
<gene>
    <name evidence="3" type="ORF">SAMN04488113_1943</name>
</gene>
<name>A0A1H6WCV2_9LACT</name>
<evidence type="ECO:0000256" key="1">
    <source>
        <dbReference type="ARBA" id="ARBA00006226"/>
    </source>
</evidence>
<comment type="similarity">
    <text evidence="1">Belongs to the RelE toxin family.</text>
</comment>
<dbReference type="NCBIfam" id="TIGR02385">
    <property type="entry name" value="RelE_StbE"/>
    <property type="match status" value="1"/>
</dbReference>
<dbReference type="PANTHER" id="PTHR35601:SF1">
    <property type="entry name" value="TOXIN RELE"/>
    <property type="match status" value="1"/>
</dbReference>